<keyword evidence="2" id="KW-1185">Reference proteome</keyword>
<gene>
    <name evidence="1" type="ORF">ONE63_005498</name>
</gene>
<sequence>MTWQVGNDVTSLDDGVHRVENFVSLLGLVGGLVAVRCLDDIVDLLEDVALAVAVEGRRHLVKLLLADVGEDLAGGARVSGAGDVLLLVVDDGLDGGDLVADSVGDLVGLLLAGVDDHLEGGARVSVRGKVSSELQGTGDVMFLSDLGYDVALADGMSVGEGVSDLLGSQDVAHLLTEGGLLLVTFVKLLLCRQYLADLLTEGGLLLVLLLEILHLVSEGGLLGWQAVNDSFDLLCRDNLLDDAALAVAVEGGRHLVKLLLADVGEDLAGGARVSVLGEGGGRVQGAGDVLLLVVDDGLDGGHLVVDSVGDLVGLLLAGVDDHLEGGARVSVRGEGGGRVQGAGDVLLLVVDDGLDGGHLVVDSVGDLVGLLLAGVDDHLEGGARVSVRGEVASELQGAGDVLLLSGLGGGGLQQYR</sequence>
<reference evidence="1" key="1">
    <citation type="submission" date="2022-12" db="EMBL/GenBank/DDBJ databases">
        <title>Chromosome-level genome assembly of the bean flower thrips Megalurothrips usitatus.</title>
        <authorList>
            <person name="Ma L."/>
            <person name="Liu Q."/>
            <person name="Li H."/>
            <person name="Cai W."/>
        </authorList>
    </citation>
    <scope>NUCLEOTIDE SEQUENCE</scope>
    <source>
        <strain evidence="1">Cailab_2022a</strain>
    </source>
</reference>
<comment type="caution">
    <text evidence="1">The sequence shown here is derived from an EMBL/GenBank/DDBJ whole genome shotgun (WGS) entry which is preliminary data.</text>
</comment>
<protein>
    <recommendedName>
        <fullName evidence="3">NAD-specific glutamate dehydrogenase</fullName>
    </recommendedName>
</protein>
<evidence type="ECO:0000313" key="1">
    <source>
        <dbReference type="EMBL" id="KAJ1530618.1"/>
    </source>
</evidence>
<organism evidence="1 2">
    <name type="scientific">Megalurothrips usitatus</name>
    <name type="common">bean blossom thrips</name>
    <dbReference type="NCBI Taxonomy" id="439358"/>
    <lineage>
        <taxon>Eukaryota</taxon>
        <taxon>Metazoa</taxon>
        <taxon>Ecdysozoa</taxon>
        <taxon>Arthropoda</taxon>
        <taxon>Hexapoda</taxon>
        <taxon>Insecta</taxon>
        <taxon>Pterygota</taxon>
        <taxon>Neoptera</taxon>
        <taxon>Paraneoptera</taxon>
        <taxon>Thysanoptera</taxon>
        <taxon>Terebrantia</taxon>
        <taxon>Thripoidea</taxon>
        <taxon>Thripidae</taxon>
        <taxon>Megalurothrips</taxon>
    </lineage>
</organism>
<accession>A0AAV7XVP4</accession>
<dbReference type="EMBL" id="JAPTSV010000002">
    <property type="protein sequence ID" value="KAJ1530618.1"/>
    <property type="molecule type" value="Genomic_DNA"/>
</dbReference>
<proteinExistence type="predicted"/>
<dbReference type="Proteomes" id="UP001075354">
    <property type="component" value="Chromosome 2"/>
</dbReference>
<name>A0AAV7XVP4_9NEOP</name>
<evidence type="ECO:0008006" key="3">
    <source>
        <dbReference type="Google" id="ProtNLM"/>
    </source>
</evidence>
<evidence type="ECO:0000313" key="2">
    <source>
        <dbReference type="Proteomes" id="UP001075354"/>
    </source>
</evidence>
<dbReference type="AlphaFoldDB" id="A0AAV7XVP4"/>